<feature type="domain" description="Protein kinase" evidence="17">
    <location>
        <begin position="308"/>
        <end position="628"/>
    </location>
</feature>
<dbReference type="InterPro" id="IPR008271">
    <property type="entry name" value="Ser/Thr_kinase_AS"/>
</dbReference>
<dbReference type="Pfam" id="PF00560">
    <property type="entry name" value="LRR_1"/>
    <property type="match status" value="1"/>
</dbReference>
<evidence type="ECO:0000256" key="10">
    <source>
        <dbReference type="ARBA" id="ARBA00022840"/>
    </source>
</evidence>
<dbReference type="Gene3D" id="3.80.10.10">
    <property type="entry name" value="Ribonuclease Inhibitor"/>
    <property type="match status" value="1"/>
</dbReference>
<evidence type="ECO:0000256" key="4">
    <source>
        <dbReference type="ARBA" id="ARBA00022614"/>
    </source>
</evidence>
<dbReference type="EMBL" id="LVLJ01001434">
    <property type="protein sequence ID" value="OAE29656.1"/>
    <property type="molecule type" value="Genomic_DNA"/>
</dbReference>
<keyword evidence="7" id="KW-0677">Repeat</keyword>
<keyword evidence="9" id="KW-0418">Kinase</keyword>
<evidence type="ECO:0000256" key="12">
    <source>
        <dbReference type="ARBA" id="ARBA00023136"/>
    </source>
</evidence>
<dbReference type="AlphaFoldDB" id="A0A176WC17"/>
<dbReference type="EC" id="2.7.11.1" evidence="2"/>
<feature type="compositionally biased region" description="Low complexity" evidence="15">
    <location>
        <begin position="252"/>
        <end position="267"/>
    </location>
</feature>
<comment type="catalytic activity">
    <reaction evidence="13">
        <text>L-threonyl-[protein] + ATP = O-phospho-L-threonyl-[protein] + ADP + H(+)</text>
        <dbReference type="Rhea" id="RHEA:46608"/>
        <dbReference type="Rhea" id="RHEA-COMP:11060"/>
        <dbReference type="Rhea" id="RHEA-COMP:11605"/>
        <dbReference type="ChEBI" id="CHEBI:15378"/>
        <dbReference type="ChEBI" id="CHEBI:30013"/>
        <dbReference type="ChEBI" id="CHEBI:30616"/>
        <dbReference type="ChEBI" id="CHEBI:61977"/>
        <dbReference type="ChEBI" id="CHEBI:456216"/>
        <dbReference type="EC" id="2.7.11.1"/>
    </reaction>
</comment>
<dbReference type="InterPro" id="IPR001611">
    <property type="entry name" value="Leu-rich_rpt"/>
</dbReference>
<evidence type="ECO:0000256" key="7">
    <source>
        <dbReference type="ARBA" id="ARBA00022737"/>
    </source>
</evidence>
<dbReference type="Proteomes" id="UP000077202">
    <property type="component" value="Unassembled WGS sequence"/>
</dbReference>
<evidence type="ECO:0000256" key="3">
    <source>
        <dbReference type="ARBA" id="ARBA00022527"/>
    </source>
</evidence>
<keyword evidence="12 16" id="KW-0472">Membrane</keyword>
<evidence type="ECO:0000259" key="17">
    <source>
        <dbReference type="PROSITE" id="PS50011"/>
    </source>
</evidence>
<feature type="region of interest" description="Disordered" evidence="15">
    <location>
        <begin position="476"/>
        <end position="527"/>
    </location>
</feature>
<proteinExistence type="predicted"/>
<feature type="compositionally biased region" description="Gly residues" evidence="15">
    <location>
        <begin position="493"/>
        <end position="505"/>
    </location>
</feature>
<dbReference type="CDD" id="cd14066">
    <property type="entry name" value="STKc_IRAK"/>
    <property type="match status" value="1"/>
</dbReference>
<dbReference type="InterPro" id="IPR001245">
    <property type="entry name" value="Ser-Thr/Tyr_kinase_cat_dom"/>
</dbReference>
<dbReference type="FunFam" id="1.10.510.10:FF:001023">
    <property type="entry name" value="Os07g0541700 protein"/>
    <property type="match status" value="1"/>
</dbReference>
<feature type="region of interest" description="Disordered" evidence="15">
    <location>
        <begin position="246"/>
        <end position="267"/>
    </location>
</feature>
<dbReference type="InterPro" id="IPR011009">
    <property type="entry name" value="Kinase-like_dom_sf"/>
</dbReference>
<feature type="compositionally biased region" description="Low complexity" evidence="15">
    <location>
        <begin position="516"/>
        <end position="526"/>
    </location>
</feature>
<comment type="caution">
    <text evidence="18">The sequence shown here is derived from an EMBL/GenBank/DDBJ whole genome shotgun (WGS) entry which is preliminary data.</text>
</comment>
<dbReference type="InterPro" id="IPR032675">
    <property type="entry name" value="LRR_dom_sf"/>
</dbReference>
<dbReference type="GO" id="GO:0004674">
    <property type="term" value="F:protein serine/threonine kinase activity"/>
    <property type="evidence" value="ECO:0007669"/>
    <property type="project" value="UniProtKB-KW"/>
</dbReference>
<comment type="catalytic activity">
    <reaction evidence="14">
        <text>L-seryl-[protein] + ATP = O-phospho-L-seryl-[protein] + ADP + H(+)</text>
        <dbReference type="Rhea" id="RHEA:17989"/>
        <dbReference type="Rhea" id="RHEA-COMP:9863"/>
        <dbReference type="Rhea" id="RHEA-COMP:11604"/>
        <dbReference type="ChEBI" id="CHEBI:15378"/>
        <dbReference type="ChEBI" id="CHEBI:29999"/>
        <dbReference type="ChEBI" id="CHEBI:30616"/>
        <dbReference type="ChEBI" id="CHEBI:83421"/>
        <dbReference type="ChEBI" id="CHEBI:456216"/>
        <dbReference type="EC" id="2.7.11.1"/>
    </reaction>
</comment>
<keyword evidence="3" id="KW-0723">Serine/threonine-protein kinase</keyword>
<evidence type="ECO:0000256" key="16">
    <source>
        <dbReference type="SAM" id="Phobius"/>
    </source>
</evidence>
<evidence type="ECO:0000256" key="15">
    <source>
        <dbReference type="SAM" id="MobiDB-lite"/>
    </source>
</evidence>
<evidence type="ECO:0000313" key="19">
    <source>
        <dbReference type="Proteomes" id="UP000077202"/>
    </source>
</evidence>
<evidence type="ECO:0000256" key="9">
    <source>
        <dbReference type="ARBA" id="ARBA00022777"/>
    </source>
</evidence>
<dbReference type="InterPro" id="IPR003591">
    <property type="entry name" value="Leu-rich_rpt_typical-subtyp"/>
</dbReference>
<comment type="subcellular location">
    <subcellularLocation>
        <location evidence="1">Membrane</location>
    </subcellularLocation>
</comment>
<dbReference type="SMART" id="SM00369">
    <property type="entry name" value="LRR_TYP"/>
    <property type="match status" value="2"/>
</dbReference>
<evidence type="ECO:0000256" key="13">
    <source>
        <dbReference type="ARBA" id="ARBA00047899"/>
    </source>
</evidence>
<name>A0A176WC17_MARPO</name>
<keyword evidence="4" id="KW-0433">Leucine-rich repeat</keyword>
<sequence>MEDSSSSSSWRRDRGVSDGPAGVQKQRASVEQISLPRKRLLGRIVDDLGNLTNLRRLNLHDNAFFGSLPADLFGSSAPLLKTLFLHNNNLSGPLPASIDRLVALQHLDISNNGFLNLSSNQLQGAIPASLGNLPDSASLDFSSNNLSGPIPRDGALANQSPSAFSNNPGLCGAPLATACAPSEAPSPGAASALGPSSPSPAAVTMRKAGLSTKALIAIVVGDSVGILVIVIVFVYCLRRRSNCQKPKKRYENGNGNNSSDNSASNSQSWGLGCFPVSKDGSEASEKIEQGELTRLDSDVKFDLEELLRASAYVLGKSGVGIVYKALLEEGVAVAVRRLGEGGANSFKEFEHEVQLVGKIRHPNIVSLRAYYWAVDEKLLIYDFIPNGSLAQALHARTPDSPVSTPLNWAERLKIAQGAARGLAYIHACGGKHKLVHRDIKSSNILLDVDMEARISDLGLARLQNLAGGSVIAPKPAEGESLSTSSAPSSIQGLSGGLGGSGGVGRRGPPASDQRISPSASYYPPEASEAKKKATQKWDVYSFGVVLLEILTGRSPAMHLASAEMDLATWVRETVEERKPISEVLDIHLCAEISKLESEFMEALQIALLCTEPSPEQRPTMGLASHSLEQIGRKLEICTSAALACIHNPSFCRSAGLEYKSDYNLHIKWILNAMKGLEWPSAEVAGSSP</sequence>
<dbReference type="PANTHER" id="PTHR48007:SF9">
    <property type="entry name" value="PROTEIN KINASE DOMAIN-CONTAINING PROTEIN"/>
    <property type="match status" value="1"/>
</dbReference>
<keyword evidence="19" id="KW-1185">Reference proteome</keyword>
<gene>
    <name evidence="18" type="ORF">AXG93_509s1080</name>
</gene>
<dbReference type="PANTHER" id="PTHR48007">
    <property type="entry name" value="LEUCINE-RICH REPEAT RECEPTOR-LIKE PROTEIN KINASE PXC1"/>
    <property type="match status" value="1"/>
</dbReference>
<evidence type="ECO:0000256" key="8">
    <source>
        <dbReference type="ARBA" id="ARBA00022741"/>
    </source>
</evidence>
<feature type="compositionally biased region" description="Polar residues" evidence="15">
    <location>
        <begin position="480"/>
        <end position="491"/>
    </location>
</feature>
<keyword evidence="6 16" id="KW-0812">Transmembrane</keyword>
<dbReference type="InterPro" id="IPR046959">
    <property type="entry name" value="PRK1-6/SRF4-like"/>
</dbReference>
<protein>
    <recommendedName>
        <fullName evidence="2">non-specific serine/threonine protein kinase</fullName>
        <ecNumber evidence="2">2.7.11.1</ecNumber>
    </recommendedName>
</protein>
<evidence type="ECO:0000256" key="6">
    <source>
        <dbReference type="ARBA" id="ARBA00022692"/>
    </source>
</evidence>
<evidence type="ECO:0000256" key="1">
    <source>
        <dbReference type="ARBA" id="ARBA00004370"/>
    </source>
</evidence>
<dbReference type="Pfam" id="PF07714">
    <property type="entry name" value="PK_Tyr_Ser-Thr"/>
    <property type="match status" value="2"/>
</dbReference>
<organism evidence="18 19">
    <name type="scientific">Marchantia polymorpha subsp. ruderalis</name>
    <dbReference type="NCBI Taxonomy" id="1480154"/>
    <lineage>
        <taxon>Eukaryota</taxon>
        <taxon>Viridiplantae</taxon>
        <taxon>Streptophyta</taxon>
        <taxon>Embryophyta</taxon>
        <taxon>Marchantiophyta</taxon>
        <taxon>Marchantiopsida</taxon>
        <taxon>Marchantiidae</taxon>
        <taxon>Marchantiales</taxon>
        <taxon>Marchantiaceae</taxon>
        <taxon>Marchantia</taxon>
    </lineage>
</organism>
<feature type="region of interest" description="Disordered" evidence="15">
    <location>
        <begin position="1"/>
        <end position="30"/>
    </location>
</feature>
<keyword evidence="8" id="KW-0547">Nucleotide-binding</keyword>
<dbReference type="GO" id="GO:0005524">
    <property type="term" value="F:ATP binding"/>
    <property type="evidence" value="ECO:0007669"/>
    <property type="project" value="UniProtKB-KW"/>
</dbReference>
<dbReference type="Gene3D" id="1.10.510.10">
    <property type="entry name" value="Transferase(Phosphotransferase) domain 1"/>
    <property type="match status" value="1"/>
</dbReference>
<evidence type="ECO:0000256" key="2">
    <source>
        <dbReference type="ARBA" id="ARBA00012513"/>
    </source>
</evidence>
<dbReference type="Pfam" id="PF13855">
    <property type="entry name" value="LRR_8"/>
    <property type="match status" value="1"/>
</dbReference>
<feature type="transmembrane region" description="Helical" evidence="16">
    <location>
        <begin position="214"/>
        <end position="235"/>
    </location>
</feature>
<dbReference type="SUPFAM" id="SSF56112">
    <property type="entry name" value="Protein kinase-like (PK-like)"/>
    <property type="match status" value="1"/>
</dbReference>
<reference evidence="18" key="1">
    <citation type="submission" date="2016-03" db="EMBL/GenBank/DDBJ databases">
        <title>Mechanisms controlling the formation of the plant cell surface in tip-growing cells are functionally conserved among land plants.</title>
        <authorList>
            <person name="Honkanen S."/>
            <person name="Jones V.A."/>
            <person name="Morieri G."/>
            <person name="Champion C."/>
            <person name="Hetherington A.J."/>
            <person name="Kelly S."/>
            <person name="Saint-Marcoux D."/>
            <person name="Proust H."/>
            <person name="Prescott H."/>
            <person name="Dolan L."/>
        </authorList>
    </citation>
    <scope>NUCLEOTIDE SEQUENCE [LARGE SCALE GENOMIC DNA]</scope>
    <source>
        <tissue evidence="18">Whole gametophyte</tissue>
    </source>
</reference>
<accession>A0A176WC17</accession>
<dbReference type="Gene3D" id="3.30.200.20">
    <property type="entry name" value="Phosphorylase Kinase, domain 1"/>
    <property type="match status" value="1"/>
</dbReference>
<dbReference type="SMART" id="SM00220">
    <property type="entry name" value="S_TKc"/>
    <property type="match status" value="1"/>
</dbReference>
<evidence type="ECO:0000256" key="14">
    <source>
        <dbReference type="ARBA" id="ARBA00048679"/>
    </source>
</evidence>
<keyword evidence="5" id="KW-0808">Transferase</keyword>
<keyword evidence="10" id="KW-0067">ATP-binding</keyword>
<dbReference type="GO" id="GO:0016020">
    <property type="term" value="C:membrane"/>
    <property type="evidence" value="ECO:0007669"/>
    <property type="project" value="UniProtKB-SubCell"/>
</dbReference>
<dbReference type="PROSITE" id="PS00108">
    <property type="entry name" value="PROTEIN_KINASE_ST"/>
    <property type="match status" value="1"/>
</dbReference>
<evidence type="ECO:0000256" key="11">
    <source>
        <dbReference type="ARBA" id="ARBA00022989"/>
    </source>
</evidence>
<dbReference type="InterPro" id="IPR000719">
    <property type="entry name" value="Prot_kinase_dom"/>
</dbReference>
<dbReference type="PROSITE" id="PS50011">
    <property type="entry name" value="PROTEIN_KINASE_DOM"/>
    <property type="match status" value="1"/>
</dbReference>
<keyword evidence="11 16" id="KW-1133">Transmembrane helix</keyword>
<evidence type="ECO:0000313" key="18">
    <source>
        <dbReference type="EMBL" id="OAE29656.1"/>
    </source>
</evidence>
<dbReference type="SUPFAM" id="SSF52058">
    <property type="entry name" value="L domain-like"/>
    <property type="match status" value="1"/>
</dbReference>
<evidence type="ECO:0000256" key="5">
    <source>
        <dbReference type="ARBA" id="ARBA00022679"/>
    </source>
</evidence>